<dbReference type="PROSITE" id="PS00622">
    <property type="entry name" value="HTH_LUXR_1"/>
    <property type="match status" value="1"/>
</dbReference>
<dbReference type="SMART" id="SM00421">
    <property type="entry name" value="HTH_LUXR"/>
    <property type="match status" value="1"/>
</dbReference>
<evidence type="ECO:0000259" key="5">
    <source>
        <dbReference type="PROSITE" id="PS50110"/>
    </source>
</evidence>
<dbReference type="PANTHER" id="PTHR43214">
    <property type="entry name" value="TWO-COMPONENT RESPONSE REGULATOR"/>
    <property type="match status" value="1"/>
</dbReference>
<evidence type="ECO:0000259" key="4">
    <source>
        <dbReference type="PROSITE" id="PS50043"/>
    </source>
</evidence>
<dbReference type="InterPro" id="IPR001789">
    <property type="entry name" value="Sig_transdc_resp-reg_receiver"/>
</dbReference>
<dbReference type="Pfam" id="PF00072">
    <property type="entry name" value="Response_reg"/>
    <property type="match status" value="1"/>
</dbReference>
<accession>D1C9R5</accession>
<feature type="domain" description="HTH luxR-type" evidence="4">
    <location>
        <begin position="136"/>
        <end position="201"/>
    </location>
</feature>
<reference evidence="6 7" key="2">
    <citation type="journal article" date="2010" name="Stand. Genomic Sci.">
        <title>Complete genome sequence of Desulfohalobium retbaense type strain (HR(100)).</title>
        <authorList>
            <person name="Spring S."/>
            <person name="Nolan M."/>
            <person name="Lapidus A."/>
            <person name="Glavina Del Rio T."/>
            <person name="Copeland A."/>
            <person name="Tice H."/>
            <person name="Cheng J.F."/>
            <person name="Lucas S."/>
            <person name="Land M."/>
            <person name="Chen F."/>
            <person name="Bruce D."/>
            <person name="Goodwin L."/>
            <person name="Pitluck S."/>
            <person name="Ivanova N."/>
            <person name="Mavromatis K."/>
            <person name="Mikhailova N."/>
            <person name="Pati A."/>
            <person name="Chen A."/>
            <person name="Palaniappan K."/>
            <person name="Hauser L."/>
            <person name="Chang Y.J."/>
            <person name="Jeffries C.D."/>
            <person name="Munk C."/>
            <person name="Kiss H."/>
            <person name="Chain P."/>
            <person name="Han C."/>
            <person name="Brettin T."/>
            <person name="Detter J.C."/>
            <person name="Schuler E."/>
            <person name="Goker M."/>
            <person name="Rohde M."/>
            <person name="Bristow J."/>
            <person name="Eisen J.A."/>
            <person name="Markowitz V."/>
            <person name="Hugenholtz P."/>
            <person name="Kyrpides N.C."/>
            <person name="Klenk H.P."/>
        </authorList>
    </citation>
    <scope>NUCLEOTIDE SEQUENCE [LARGE SCALE GENOMIC DNA]</scope>
    <source>
        <strain evidence="7">ATCC 49802 / DSM 20745 / S 6022</strain>
    </source>
</reference>
<evidence type="ECO:0000313" key="7">
    <source>
        <dbReference type="Proteomes" id="UP000002027"/>
    </source>
</evidence>
<dbReference type="GO" id="GO:0003677">
    <property type="term" value="F:DNA binding"/>
    <property type="evidence" value="ECO:0007669"/>
    <property type="project" value="UniProtKB-KW"/>
</dbReference>
<proteinExistence type="predicted"/>
<sequence length="214" mass="23946">MDRRTSPSRRRVLLVDDHALYRRGLRRLLEESGAYTVVGEASSAYEALAQIEQHQVRLVLLDLHLPGVTGVQLTTVLKRRRNAPRVVMLARSADEGNVRAARTAGADAYITKRSTNKELLATLDRVCAQPRAAPARDAAALPLSTREVEILDCMVRGLSNREIAEALFISEQTVKNHMSRLFHKLHVRDRLQAVLFAIQHGWVDPGRPADRHPA</sequence>
<evidence type="ECO:0000256" key="3">
    <source>
        <dbReference type="PROSITE-ProRule" id="PRU00169"/>
    </source>
</evidence>
<reference evidence="7" key="1">
    <citation type="submission" date="2009-11" db="EMBL/GenBank/DDBJ databases">
        <title>The complete chromosome 2 of Sphaerobacter thermophilus DSM 20745.</title>
        <authorList>
            <person name="Lucas S."/>
            <person name="Copeland A."/>
            <person name="Lapidus A."/>
            <person name="Glavina del Rio T."/>
            <person name="Dalin E."/>
            <person name="Tice H."/>
            <person name="Bruce D."/>
            <person name="Goodwin L."/>
            <person name="Pitluck S."/>
            <person name="Kyrpides N."/>
            <person name="Mavromatis K."/>
            <person name="Ivanova N."/>
            <person name="Mikhailova N."/>
            <person name="LaButti K.M."/>
            <person name="Clum A."/>
            <person name="Sun H.I."/>
            <person name="Brettin T."/>
            <person name="Detter J.C."/>
            <person name="Han C."/>
            <person name="Larimer F."/>
            <person name="Land M."/>
            <person name="Hauser L."/>
            <person name="Markowitz V."/>
            <person name="Cheng J.F."/>
            <person name="Hugenholtz P."/>
            <person name="Woyke T."/>
            <person name="Wu D."/>
            <person name="Steenblock K."/>
            <person name="Schneider S."/>
            <person name="Pukall R."/>
            <person name="Goeker M."/>
            <person name="Klenk H.P."/>
            <person name="Eisen J.A."/>
        </authorList>
    </citation>
    <scope>NUCLEOTIDE SEQUENCE [LARGE SCALE GENOMIC DNA]</scope>
    <source>
        <strain evidence="7">ATCC 49802 / DSM 20745 / S 6022</strain>
    </source>
</reference>
<dbReference type="InterPro" id="IPR036388">
    <property type="entry name" value="WH-like_DNA-bd_sf"/>
</dbReference>
<dbReference type="HOGENOM" id="CLU_000445_90_10_0"/>
<dbReference type="Pfam" id="PF00196">
    <property type="entry name" value="GerE"/>
    <property type="match status" value="1"/>
</dbReference>
<dbReference type="eggNOG" id="COG2197">
    <property type="taxonomic scope" value="Bacteria"/>
</dbReference>
<organism evidence="6 7">
    <name type="scientific">Sphaerobacter thermophilus (strain ATCC 49802 / DSM 20745 / KCCM 41009 / NCIMB 13125 / S 6022)</name>
    <dbReference type="NCBI Taxonomy" id="479434"/>
    <lineage>
        <taxon>Bacteria</taxon>
        <taxon>Pseudomonadati</taxon>
        <taxon>Thermomicrobiota</taxon>
        <taxon>Thermomicrobia</taxon>
        <taxon>Sphaerobacterales</taxon>
        <taxon>Sphaerobacterineae</taxon>
        <taxon>Sphaerobacteraceae</taxon>
        <taxon>Sphaerobacter</taxon>
    </lineage>
</organism>
<name>D1C9R5_SPHTD</name>
<dbReference type="GO" id="GO:0000160">
    <property type="term" value="P:phosphorelay signal transduction system"/>
    <property type="evidence" value="ECO:0007669"/>
    <property type="project" value="InterPro"/>
</dbReference>
<dbReference type="InterPro" id="IPR000792">
    <property type="entry name" value="Tscrpt_reg_LuxR_C"/>
</dbReference>
<dbReference type="PRINTS" id="PR00038">
    <property type="entry name" value="HTHLUXR"/>
</dbReference>
<gene>
    <name evidence="6" type="ordered locus">Sthe_3158</name>
</gene>
<dbReference type="InterPro" id="IPR016032">
    <property type="entry name" value="Sig_transdc_resp-reg_C-effctor"/>
</dbReference>
<keyword evidence="7" id="KW-1185">Reference proteome</keyword>
<dbReference type="InterPro" id="IPR058245">
    <property type="entry name" value="NreC/VraR/RcsB-like_REC"/>
</dbReference>
<feature type="modified residue" description="4-aspartylphosphate" evidence="3">
    <location>
        <position position="62"/>
    </location>
</feature>
<dbReference type="RefSeq" id="WP_012873593.1">
    <property type="nucleotide sequence ID" value="NC_013524.1"/>
</dbReference>
<dbReference type="KEGG" id="sti:Sthe_3158"/>
<dbReference type="SUPFAM" id="SSF46894">
    <property type="entry name" value="C-terminal effector domain of the bipartite response regulators"/>
    <property type="match status" value="1"/>
</dbReference>
<dbReference type="Gene3D" id="1.10.10.10">
    <property type="entry name" value="Winged helix-like DNA-binding domain superfamily/Winged helix DNA-binding domain"/>
    <property type="match status" value="1"/>
</dbReference>
<dbReference type="AlphaFoldDB" id="D1C9R5"/>
<keyword evidence="2" id="KW-0238">DNA-binding</keyword>
<dbReference type="SMART" id="SM00448">
    <property type="entry name" value="REC"/>
    <property type="match status" value="1"/>
</dbReference>
<dbReference type="SUPFAM" id="SSF52172">
    <property type="entry name" value="CheY-like"/>
    <property type="match status" value="1"/>
</dbReference>
<dbReference type="InterPro" id="IPR039420">
    <property type="entry name" value="WalR-like"/>
</dbReference>
<dbReference type="STRING" id="479434.Sthe_3158"/>
<evidence type="ECO:0000256" key="1">
    <source>
        <dbReference type="ARBA" id="ARBA00022553"/>
    </source>
</evidence>
<dbReference type="InterPro" id="IPR011006">
    <property type="entry name" value="CheY-like_superfamily"/>
</dbReference>
<keyword evidence="1 3" id="KW-0597">Phosphoprotein</keyword>
<evidence type="ECO:0000256" key="2">
    <source>
        <dbReference type="ARBA" id="ARBA00023125"/>
    </source>
</evidence>
<dbReference type="OrthoDB" id="9779069at2"/>
<dbReference type="EMBL" id="CP001824">
    <property type="protein sequence ID" value="ACZ40558.1"/>
    <property type="molecule type" value="Genomic_DNA"/>
</dbReference>
<feature type="domain" description="Response regulatory" evidence="5">
    <location>
        <begin position="11"/>
        <end position="127"/>
    </location>
</feature>
<dbReference type="GO" id="GO:0006355">
    <property type="term" value="P:regulation of DNA-templated transcription"/>
    <property type="evidence" value="ECO:0007669"/>
    <property type="project" value="InterPro"/>
</dbReference>
<dbReference type="Proteomes" id="UP000002027">
    <property type="component" value="Chromosome 2"/>
</dbReference>
<dbReference type="InParanoid" id="D1C9R5"/>
<dbReference type="Gene3D" id="3.40.50.2300">
    <property type="match status" value="1"/>
</dbReference>
<dbReference type="PROSITE" id="PS50110">
    <property type="entry name" value="RESPONSE_REGULATORY"/>
    <property type="match status" value="1"/>
</dbReference>
<dbReference type="PROSITE" id="PS50043">
    <property type="entry name" value="HTH_LUXR_2"/>
    <property type="match status" value="1"/>
</dbReference>
<dbReference type="CDD" id="cd06170">
    <property type="entry name" value="LuxR_C_like"/>
    <property type="match status" value="1"/>
</dbReference>
<evidence type="ECO:0000313" key="6">
    <source>
        <dbReference type="EMBL" id="ACZ40558.1"/>
    </source>
</evidence>
<dbReference type="CDD" id="cd17535">
    <property type="entry name" value="REC_NarL-like"/>
    <property type="match status" value="1"/>
</dbReference>
<protein>
    <submittedName>
        <fullName evidence="6">Two component transcriptional regulator, LuxR family</fullName>
    </submittedName>
</protein>